<dbReference type="Proteomes" id="UP000465778">
    <property type="component" value="Unassembled WGS sequence"/>
</dbReference>
<dbReference type="RefSeq" id="WP_159345908.1">
    <property type="nucleotide sequence ID" value="NZ_JBALOT010000066.1"/>
</dbReference>
<feature type="domain" description="Sin" evidence="1">
    <location>
        <begin position="1"/>
        <end position="32"/>
    </location>
</feature>
<dbReference type="EMBL" id="VDEM01000050">
    <property type="protein sequence ID" value="KAF0822666.1"/>
    <property type="molecule type" value="Genomic_DNA"/>
</dbReference>
<dbReference type="PROSITE" id="PS51500">
    <property type="entry name" value="SIN"/>
    <property type="match status" value="1"/>
</dbReference>
<name>A0A800MUN1_CYTFI</name>
<dbReference type="AlphaFoldDB" id="A0A800MUN1"/>
<dbReference type="InterPro" id="IPR036281">
    <property type="entry name" value="SinR/SinI_dimer_dom_sf"/>
</dbReference>
<dbReference type="GO" id="GO:0006355">
    <property type="term" value="P:regulation of DNA-templated transcription"/>
    <property type="evidence" value="ECO:0007669"/>
    <property type="project" value="InterPro"/>
</dbReference>
<accession>A0A800MUN1</accession>
<evidence type="ECO:0000259" key="1">
    <source>
        <dbReference type="PROSITE" id="PS51500"/>
    </source>
</evidence>
<comment type="caution">
    <text evidence="2">The sequence shown here is derived from an EMBL/GenBank/DDBJ whole genome shotgun (WGS) entry which is preliminary data.</text>
</comment>
<reference evidence="2 3" key="1">
    <citation type="journal article" date="2020" name="G3 (Bethesda)">
        <title>Whole Genome Sequencing and Comparative Genomics of Two Nematicidal Bacillus Strains Reveals a Wide Range of Possible Virulence Factors.</title>
        <authorList>
            <person name="Susic N."/>
            <person name="Janezic S."/>
            <person name="Rupnik M."/>
            <person name="Geric Stare B."/>
        </authorList>
    </citation>
    <scope>NUCLEOTIDE SEQUENCE [LARGE SCALE GENOMIC DNA]</scope>
    <source>
        <strain evidence="2 3">I-1582</strain>
    </source>
</reference>
<dbReference type="Pfam" id="PF08671">
    <property type="entry name" value="SinI"/>
    <property type="match status" value="1"/>
</dbReference>
<organism evidence="2 3">
    <name type="scientific">Cytobacillus firmus</name>
    <name type="common">Bacillus firmus</name>
    <dbReference type="NCBI Taxonomy" id="1399"/>
    <lineage>
        <taxon>Bacteria</taxon>
        <taxon>Bacillati</taxon>
        <taxon>Bacillota</taxon>
        <taxon>Bacilli</taxon>
        <taxon>Bacillales</taxon>
        <taxon>Bacillaceae</taxon>
        <taxon>Cytobacillus</taxon>
    </lineage>
</organism>
<proteinExistence type="predicted"/>
<dbReference type="InterPro" id="IPR010981">
    <property type="entry name" value="SinR/SinI_dimer_dom"/>
</dbReference>
<dbReference type="SUPFAM" id="SSF47406">
    <property type="entry name" value="SinR repressor dimerisation domain-like"/>
    <property type="match status" value="1"/>
</dbReference>
<gene>
    <name evidence="2" type="ORF">KIS1582_3560</name>
</gene>
<protein>
    <recommendedName>
        <fullName evidence="1">Sin domain-containing protein</fullName>
    </recommendedName>
</protein>
<evidence type="ECO:0000313" key="3">
    <source>
        <dbReference type="Proteomes" id="UP000465778"/>
    </source>
</evidence>
<dbReference type="OrthoDB" id="2942140at2"/>
<dbReference type="GO" id="GO:0046983">
    <property type="term" value="F:protein dimerization activity"/>
    <property type="evidence" value="ECO:0007669"/>
    <property type="project" value="InterPro"/>
</dbReference>
<sequence>MNLDEEWIALIIKAKKLGLEVEEVREFIKSHLEFAKDK</sequence>
<evidence type="ECO:0000313" key="2">
    <source>
        <dbReference type="EMBL" id="KAF0822666.1"/>
    </source>
</evidence>